<organism evidence="1 2">
    <name type="scientific">Punica granatum</name>
    <name type="common">Pomegranate</name>
    <dbReference type="NCBI Taxonomy" id="22663"/>
    <lineage>
        <taxon>Eukaryota</taxon>
        <taxon>Viridiplantae</taxon>
        <taxon>Streptophyta</taxon>
        <taxon>Embryophyta</taxon>
        <taxon>Tracheophyta</taxon>
        <taxon>Spermatophyta</taxon>
        <taxon>Magnoliopsida</taxon>
        <taxon>eudicotyledons</taxon>
        <taxon>Gunneridae</taxon>
        <taxon>Pentapetalae</taxon>
        <taxon>rosids</taxon>
        <taxon>malvids</taxon>
        <taxon>Myrtales</taxon>
        <taxon>Lythraceae</taxon>
        <taxon>Punica</taxon>
    </lineage>
</organism>
<reference evidence="2" key="1">
    <citation type="journal article" date="2017" name="Plant J.">
        <title>The pomegranate (Punica granatum L.) genome and the genomics of punicalagin biosynthesis.</title>
        <authorList>
            <person name="Qin G."/>
            <person name="Xu C."/>
            <person name="Ming R."/>
            <person name="Tang H."/>
            <person name="Guyot R."/>
            <person name="Kramer E.M."/>
            <person name="Hu Y."/>
            <person name="Yi X."/>
            <person name="Qi Y."/>
            <person name="Xu X."/>
            <person name="Gao Z."/>
            <person name="Pan H."/>
            <person name="Jian J."/>
            <person name="Tian Y."/>
            <person name="Yue Z."/>
            <person name="Xu Y."/>
        </authorList>
    </citation>
    <scope>NUCLEOTIDE SEQUENCE [LARGE SCALE GENOMIC DNA]</scope>
    <source>
        <strain evidence="2">cv. Dabenzi</strain>
    </source>
</reference>
<dbReference type="Proteomes" id="UP000197138">
    <property type="component" value="Unassembled WGS sequence"/>
</dbReference>
<accession>A0A218XYF3</accession>
<gene>
    <name evidence="1" type="ORF">CDL15_Pgr000874</name>
</gene>
<protein>
    <submittedName>
        <fullName evidence="1">Uncharacterized protein</fullName>
    </submittedName>
</protein>
<comment type="caution">
    <text evidence="1">The sequence shown here is derived from an EMBL/GenBank/DDBJ whole genome shotgun (WGS) entry which is preliminary data.</text>
</comment>
<evidence type="ECO:0000313" key="2">
    <source>
        <dbReference type="Proteomes" id="UP000197138"/>
    </source>
</evidence>
<sequence>MMLPASSNPAATYVVEPFPFQAPQPHISFPYQAPPSRSTLVPKPDALIQVALVTPPTDFHSEAETKHERKMKMEEAINDLQAGASCLKSGDTNWNLIPGKLFPLKTKILDSHKYDGIIDPPYHLHYYQGNISQYRDYKEPTAGTSSIGGKRHKNMTVNAVNLERQIPQHY</sequence>
<dbReference type="AlphaFoldDB" id="A0A218XYF3"/>
<dbReference type="EMBL" id="MTKT01000556">
    <property type="protein sequence ID" value="OWM90087.1"/>
    <property type="molecule type" value="Genomic_DNA"/>
</dbReference>
<evidence type="ECO:0000313" key="1">
    <source>
        <dbReference type="EMBL" id="OWM90087.1"/>
    </source>
</evidence>
<proteinExistence type="predicted"/>
<name>A0A218XYF3_PUNGR</name>